<protein>
    <submittedName>
        <fullName evidence="2">Phosphohydrolase</fullName>
    </submittedName>
</protein>
<evidence type="ECO:0000313" key="2">
    <source>
        <dbReference type="EMBL" id="PZP35114.1"/>
    </source>
</evidence>
<dbReference type="InterPro" id="IPR037522">
    <property type="entry name" value="HD_GYP_dom"/>
</dbReference>
<organism evidence="2 3">
    <name type="scientific">Roseateles depolymerans</name>
    <dbReference type="NCBI Taxonomy" id="76731"/>
    <lineage>
        <taxon>Bacteria</taxon>
        <taxon>Pseudomonadati</taxon>
        <taxon>Pseudomonadota</taxon>
        <taxon>Betaproteobacteria</taxon>
        <taxon>Burkholderiales</taxon>
        <taxon>Sphaerotilaceae</taxon>
        <taxon>Roseateles</taxon>
    </lineage>
</organism>
<evidence type="ECO:0000313" key="3">
    <source>
        <dbReference type="Proteomes" id="UP000249633"/>
    </source>
</evidence>
<comment type="caution">
    <text evidence="2">The sequence shown here is derived from an EMBL/GenBank/DDBJ whole genome shotgun (WGS) entry which is preliminary data.</text>
</comment>
<dbReference type="GO" id="GO:0008081">
    <property type="term" value="F:phosphoric diester hydrolase activity"/>
    <property type="evidence" value="ECO:0007669"/>
    <property type="project" value="UniProtKB-ARBA"/>
</dbReference>
<name>A0A2W5DZ46_9BURK</name>
<dbReference type="PANTHER" id="PTHR43155:SF2">
    <property type="entry name" value="CYCLIC DI-GMP PHOSPHODIESTERASE PA4108"/>
    <property type="match status" value="1"/>
</dbReference>
<evidence type="ECO:0000259" key="1">
    <source>
        <dbReference type="PROSITE" id="PS51832"/>
    </source>
</evidence>
<sequence>MSDNPSSLDSRAFRPLRCVPFEGFMRNLVRETVALLGALRVRDPVTSEHCERTRGLSLELGMACGLSEHELSVLSLASQLHDIGKIGVPDSILMKPGRLDDEETRLMRQHSRKGYDILCAIPNERAIEVARVVLSHHEAADGSGYPDGLKGEAIPPLARIVAIVDAYDAMGSARPYHRPRTHAQIMNILLEEQPFRYDSHVLGKFERVIARSSFRALDA</sequence>
<dbReference type="AlphaFoldDB" id="A0A2W5DZ46"/>
<dbReference type="SMART" id="SM00471">
    <property type="entry name" value="HDc"/>
    <property type="match status" value="1"/>
</dbReference>
<dbReference type="Proteomes" id="UP000249633">
    <property type="component" value="Unassembled WGS sequence"/>
</dbReference>
<keyword evidence="2" id="KW-0378">Hydrolase</keyword>
<dbReference type="CDD" id="cd00077">
    <property type="entry name" value="HDc"/>
    <property type="match status" value="1"/>
</dbReference>
<reference evidence="2 3" key="1">
    <citation type="submission" date="2017-08" db="EMBL/GenBank/DDBJ databases">
        <title>Infants hospitalized years apart are colonized by the same room-sourced microbial strains.</title>
        <authorList>
            <person name="Brooks B."/>
            <person name="Olm M.R."/>
            <person name="Firek B.A."/>
            <person name="Baker R."/>
            <person name="Thomas B.C."/>
            <person name="Morowitz M.J."/>
            <person name="Banfield J.F."/>
        </authorList>
    </citation>
    <scope>NUCLEOTIDE SEQUENCE [LARGE SCALE GENOMIC DNA]</scope>
    <source>
        <strain evidence="2">S2_012_000_R2_81</strain>
    </source>
</reference>
<dbReference type="Pfam" id="PF13487">
    <property type="entry name" value="HD_5"/>
    <property type="match status" value="1"/>
</dbReference>
<accession>A0A2W5DZ46</accession>
<dbReference type="SUPFAM" id="SSF109604">
    <property type="entry name" value="HD-domain/PDEase-like"/>
    <property type="match status" value="1"/>
</dbReference>
<gene>
    <name evidence="2" type="ORF">DI603_04330</name>
</gene>
<dbReference type="PANTHER" id="PTHR43155">
    <property type="entry name" value="CYCLIC DI-GMP PHOSPHODIESTERASE PA4108-RELATED"/>
    <property type="match status" value="1"/>
</dbReference>
<proteinExistence type="predicted"/>
<dbReference type="Gene3D" id="1.10.3210.10">
    <property type="entry name" value="Hypothetical protein af1432"/>
    <property type="match status" value="1"/>
</dbReference>
<dbReference type="PROSITE" id="PS51832">
    <property type="entry name" value="HD_GYP"/>
    <property type="match status" value="1"/>
</dbReference>
<dbReference type="EMBL" id="QFOD01000003">
    <property type="protein sequence ID" value="PZP35114.1"/>
    <property type="molecule type" value="Genomic_DNA"/>
</dbReference>
<dbReference type="InterPro" id="IPR003607">
    <property type="entry name" value="HD/PDEase_dom"/>
</dbReference>
<feature type="domain" description="HD-GYP" evidence="1">
    <location>
        <begin position="24"/>
        <end position="219"/>
    </location>
</feature>